<evidence type="ECO:0000256" key="8">
    <source>
        <dbReference type="ARBA" id="ARBA00023157"/>
    </source>
</evidence>
<evidence type="ECO:0000256" key="11">
    <source>
        <dbReference type="ARBA" id="ARBA00023286"/>
    </source>
</evidence>
<gene>
    <name evidence="17" type="ORF">OXX778_LOCUS4205</name>
</gene>
<organism evidence="17 18">
    <name type="scientific">Brachionus calyciflorus</name>
    <dbReference type="NCBI Taxonomy" id="104777"/>
    <lineage>
        <taxon>Eukaryota</taxon>
        <taxon>Metazoa</taxon>
        <taxon>Spiralia</taxon>
        <taxon>Gnathifera</taxon>
        <taxon>Rotifera</taxon>
        <taxon>Eurotatoria</taxon>
        <taxon>Monogononta</taxon>
        <taxon>Pseudotrocha</taxon>
        <taxon>Ploima</taxon>
        <taxon>Brachionidae</taxon>
        <taxon>Brachionus</taxon>
    </lineage>
</organism>
<dbReference type="Pfam" id="PF02931">
    <property type="entry name" value="Neur_chan_LBD"/>
    <property type="match status" value="1"/>
</dbReference>
<keyword evidence="18" id="KW-1185">Reference proteome</keyword>
<evidence type="ECO:0000313" key="18">
    <source>
        <dbReference type="Proteomes" id="UP000663879"/>
    </source>
</evidence>
<evidence type="ECO:0000313" key="17">
    <source>
        <dbReference type="EMBL" id="CAF0756631.1"/>
    </source>
</evidence>
<dbReference type="FunFam" id="2.70.170.10:FF:000005">
    <property type="entry name" value="Neuronal nicotinic acetylcholine receptor alpha4 subunit"/>
    <property type="match status" value="1"/>
</dbReference>
<dbReference type="PROSITE" id="PS00236">
    <property type="entry name" value="NEUROTR_ION_CHANNEL"/>
    <property type="match status" value="1"/>
</dbReference>
<evidence type="ECO:0000256" key="3">
    <source>
        <dbReference type="ARBA" id="ARBA00022692"/>
    </source>
</evidence>
<keyword evidence="10" id="KW-0325">Glycoprotein</keyword>
<keyword evidence="4 14" id="KW-1133">Transmembrane helix</keyword>
<keyword evidence="2" id="KW-1003">Cell membrane</keyword>
<dbReference type="Proteomes" id="UP000663879">
    <property type="component" value="Unassembled WGS sequence"/>
</dbReference>
<keyword evidence="5" id="KW-0770">Synapse</keyword>
<dbReference type="InterPro" id="IPR006029">
    <property type="entry name" value="Neurotrans-gated_channel_TM"/>
</dbReference>
<evidence type="ECO:0000256" key="6">
    <source>
        <dbReference type="ARBA" id="ARBA00023065"/>
    </source>
</evidence>
<evidence type="ECO:0000256" key="7">
    <source>
        <dbReference type="ARBA" id="ARBA00023136"/>
    </source>
</evidence>
<dbReference type="PRINTS" id="PR00254">
    <property type="entry name" value="NICOTINICR"/>
</dbReference>
<dbReference type="OrthoDB" id="5975154at2759"/>
<dbReference type="GO" id="GO:0022848">
    <property type="term" value="F:acetylcholine-gated monoatomic cation-selective channel activity"/>
    <property type="evidence" value="ECO:0007669"/>
    <property type="project" value="InterPro"/>
</dbReference>
<dbReference type="NCBIfam" id="TIGR00860">
    <property type="entry name" value="LIC"/>
    <property type="match status" value="1"/>
</dbReference>
<comment type="caution">
    <text evidence="17">The sequence shown here is derived from an EMBL/GenBank/DDBJ whole genome shotgun (WGS) entry which is preliminary data.</text>
</comment>
<evidence type="ECO:0000259" key="16">
    <source>
        <dbReference type="Pfam" id="PF02932"/>
    </source>
</evidence>
<comment type="similarity">
    <text evidence="14">Belongs to the ligand-gated ion channel (TC 1.A.9) family.</text>
</comment>
<dbReference type="AlphaFoldDB" id="A0A813PVJ3"/>
<evidence type="ECO:0000256" key="2">
    <source>
        <dbReference type="ARBA" id="ARBA00022475"/>
    </source>
</evidence>
<feature type="transmembrane region" description="Helical" evidence="14">
    <location>
        <begin position="584"/>
        <end position="602"/>
    </location>
</feature>
<protein>
    <submittedName>
        <fullName evidence="17">Uncharacterized protein</fullName>
    </submittedName>
</protein>
<sequence length="611" mass="71309">MKFIWLYFLLFGFAIGLCFCDEWEYKLIHDILNGYDPSIRPSSHHNVTLNVTFGLALAQLIDVDERNMIITTNCWLNQGWIDHKLIWDPRDYDGIQFIHIPNEKIWKPDILLANNADSWAKISSISTNAFVKYDGNVTWLSTVIFKSSCSINVRYFPFDEQVCDMIFASWTYDGFFLDLSVNSDEGDVTNYIKNGEWHLVKLTATKISKRYSCCEEAYPEIHYRLIIRRRPLYYVFNMVFPCLLITLVAFLGFYLPPGSTEKISIGITTLLSLTVFLMLVAESMPPTSEQLPLLGLYYGVTIGLVSFSTAMAVITLNINNRGFRGKKVPNFLKIFFFKYMARILRTQVSDKTKCYIYNRKFKETKKDNLINAKYHALNTFKTEYSKSNGNILNQEIKSDKIPNHTNNNSNEVEGIILETIEDRMRTESKELFEKEQIDSNERKSNQRKSDGIYYQNKILVKARKQTLDSEDSFKFPYQIIECEVPKTERISKEDYYERINASKSNSRYNLTKQNSIKDEQLTALQDTNQIVLYKLEKLFDKQITPLVNIIIRTLEKNEKRIHEKAELKEIQGEWSDVALVADHFLCYFFPSMTLIICLTIFLNSPHTFSQW</sequence>
<feature type="transmembrane region" description="Helical" evidence="14">
    <location>
        <begin position="263"/>
        <end position="281"/>
    </location>
</feature>
<dbReference type="InterPro" id="IPR006201">
    <property type="entry name" value="Neur_channel"/>
</dbReference>
<evidence type="ECO:0000256" key="1">
    <source>
        <dbReference type="ARBA" id="ARBA00022448"/>
    </source>
</evidence>
<dbReference type="GO" id="GO:0004888">
    <property type="term" value="F:transmembrane signaling receptor activity"/>
    <property type="evidence" value="ECO:0007669"/>
    <property type="project" value="InterPro"/>
</dbReference>
<proteinExistence type="inferred from homology"/>
<accession>A0A813PVJ3</accession>
<dbReference type="Pfam" id="PF02932">
    <property type="entry name" value="Neur_chan_memb"/>
    <property type="match status" value="1"/>
</dbReference>
<evidence type="ECO:0000259" key="15">
    <source>
        <dbReference type="Pfam" id="PF02931"/>
    </source>
</evidence>
<feature type="domain" description="Neurotransmitter-gated ion-channel transmembrane" evidence="16">
    <location>
        <begin position="239"/>
        <end position="436"/>
    </location>
</feature>
<feature type="chain" id="PRO_5033110830" evidence="14">
    <location>
        <begin position="21"/>
        <end position="611"/>
    </location>
</feature>
<dbReference type="InterPro" id="IPR006202">
    <property type="entry name" value="Neur_chan_lig-bd"/>
</dbReference>
<dbReference type="SUPFAM" id="SSF63712">
    <property type="entry name" value="Nicotinic receptor ligand binding domain-like"/>
    <property type="match status" value="1"/>
</dbReference>
<dbReference type="InterPro" id="IPR038050">
    <property type="entry name" value="Neuro_actylchol_rec"/>
</dbReference>
<evidence type="ECO:0000256" key="4">
    <source>
        <dbReference type="ARBA" id="ARBA00022989"/>
    </source>
</evidence>
<dbReference type="PANTHER" id="PTHR18945">
    <property type="entry name" value="NEUROTRANSMITTER GATED ION CHANNEL"/>
    <property type="match status" value="1"/>
</dbReference>
<evidence type="ECO:0000256" key="12">
    <source>
        <dbReference type="ARBA" id="ARBA00023303"/>
    </source>
</evidence>
<dbReference type="InterPro" id="IPR002394">
    <property type="entry name" value="Nicotinic_acetylcholine_rcpt"/>
</dbReference>
<keyword evidence="7 14" id="KW-0472">Membrane</keyword>
<dbReference type="EMBL" id="CAJNOC010000404">
    <property type="protein sequence ID" value="CAF0756631.1"/>
    <property type="molecule type" value="Genomic_DNA"/>
</dbReference>
<keyword evidence="3 14" id="KW-0812">Transmembrane</keyword>
<keyword evidence="11" id="KW-1071">Ligand-gated ion channel</keyword>
<comment type="subcellular location">
    <subcellularLocation>
        <location evidence="13">Synaptic cell membrane</location>
        <topology evidence="13">Multi-pass membrane protein</topology>
    </subcellularLocation>
</comment>
<keyword evidence="12 14" id="KW-0407">Ion channel</keyword>
<dbReference type="CDD" id="cd18997">
    <property type="entry name" value="LGIC_ECD_nAChR"/>
    <property type="match status" value="1"/>
</dbReference>
<evidence type="ECO:0000256" key="13">
    <source>
        <dbReference type="ARBA" id="ARBA00034099"/>
    </source>
</evidence>
<feature type="transmembrane region" description="Helical" evidence="14">
    <location>
        <begin position="232"/>
        <end position="256"/>
    </location>
</feature>
<name>A0A813PVJ3_9BILA</name>
<dbReference type="InterPro" id="IPR036734">
    <property type="entry name" value="Neur_chan_lig-bd_sf"/>
</dbReference>
<dbReference type="InterPro" id="IPR018000">
    <property type="entry name" value="Neurotransmitter_ion_chnl_CS"/>
</dbReference>
<keyword evidence="1 14" id="KW-0813">Transport</keyword>
<keyword evidence="9" id="KW-0675">Receptor</keyword>
<dbReference type="FunFam" id="1.20.58.390:FF:000073">
    <property type="entry name" value="Neuronal acetylcholine receptor subunit alpha-9-II"/>
    <property type="match status" value="1"/>
</dbReference>
<feature type="transmembrane region" description="Helical" evidence="14">
    <location>
        <begin position="296"/>
        <end position="318"/>
    </location>
</feature>
<dbReference type="Gene3D" id="2.70.170.10">
    <property type="entry name" value="Neurotransmitter-gated ion-channel ligand-binding domain"/>
    <property type="match status" value="1"/>
</dbReference>
<dbReference type="CDD" id="cd19051">
    <property type="entry name" value="LGIC_TM_cation"/>
    <property type="match status" value="1"/>
</dbReference>
<dbReference type="Gene3D" id="1.20.58.390">
    <property type="entry name" value="Neurotransmitter-gated ion-channel transmembrane domain"/>
    <property type="match status" value="1"/>
</dbReference>
<evidence type="ECO:0000256" key="14">
    <source>
        <dbReference type="RuleBase" id="RU000687"/>
    </source>
</evidence>
<feature type="signal peptide" evidence="14">
    <location>
        <begin position="1"/>
        <end position="20"/>
    </location>
</feature>
<dbReference type="SUPFAM" id="SSF90112">
    <property type="entry name" value="Neurotransmitter-gated ion-channel transmembrane pore"/>
    <property type="match status" value="1"/>
</dbReference>
<evidence type="ECO:0000256" key="9">
    <source>
        <dbReference type="ARBA" id="ARBA00023170"/>
    </source>
</evidence>
<evidence type="ECO:0000256" key="5">
    <source>
        <dbReference type="ARBA" id="ARBA00023018"/>
    </source>
</evidence>
<reference evidence="17" key="1">
    <citation type="submission" date="2021-02" db="EMBL/GenBank/DDBJ databases">
        <authorList>
            <person name="Nowell W R."/>
        </authorList>
    </citation>
    <scope>NUCLEOTIDE SEQUENCE</scope>
    <source>
        <strain evidence="17">Ploen Becks lab</strain>
    </source>
</reference>
<keyword evidence="14" id="KW-0732">Signal</keyword>
<evidence type="ECO:0000256" key="10">
    <source>
        <dbReference type="ARBA" id="ARBA00023180"/>
    </source>
</evidence>
<feature type="domain" description="Neurotransmitter-gated ion-channel ligand-binding" evidence="15">
    <location>
        <begin position="25"/>
        <end position="231"/>
    </location>
</feature>
<dbReference type="InterPro" id="IPR036719">
    <property type="entry name" value="Neuro-gated_channel_TM_sf"/>
</dbReference>
<keyword evidence="8" id="KW-1015">Disulfide bond</keyword>
<dbReference type="GO" id="GO:0045211">
    <property type="term" value="C:postsynaptic membrane"/>
    <property type="evidence" value="ECO:0007669"/>
    <property type="project" value="InterPro"/>
</dbReference>
<keyword evidence="6 14" id="KW-0406">Ion transport</keyword>
<dbReference type="PRINTS" id="PR00252">
    <property type="entry name" value="NRIONCHANNEL"/>
</dbReference>